<proteinExistence type="predicted"/>
<reference evidence="1 2" key="1">
    <citation type="submission" date="2020-02" db="EMBL/GenBank/DDBJ databases">
        <authorList>
            <person name="Kim Y.B."/>
            <person name="Roh S.W."/>
        </authorList>
    </citation>
    <scope>NUCLEOTIDE SEQUENCE [LARGE SCALE GENOMIC DNA]</scope>
    <source>
        <strain evidence="1 2">DSM 103574</strain>
    </source>
</reference>
<evidence type="ECO:0000313" key="2">
    <source>
        <dbReference type="Proteomes" id="UP000466848"/>
    </source>
</evidence>
<evidence type="ECO:0000313" key="1">
    <source>
        <dbReference type="EMBL" id="QIB70170.1"/>
    </source>
</evidence>
<keyword evidence="2" id="KW-1185">Reference proteome</keyword>
<dbReference type="Proteomes" id="UP000466848">
    <property type="component" value="Chromosome"/>
</dbReference>
<protein>
    <submittedName>
        <fullName evidence="1">Uncharacterized protein</fullName>
    </submittedName>
</protein>
<dbReference type="AlphaFoldDB" id="A0A858BZ31"/>
<organism evidence="1 2">
    <name type="scientific">Aminipila butyrica</name>
    <dbReference type="NCBI Taxonomy" id="433296"/>
    <lineage>
        <taxon>Bacteria</taxon>
        <taxon>Bacillati</taxon>
        <taxon>Bacillota</taxon>
        <taxon>Clostridia</taxon>
        <taxon>Peptostreptococcales</taxon>
        <taxon>Anaerovoracaceae</taxon>
        <taxon>Aminipila</taxon>
    </lineage>
</organism>
<dbReference type="KEGG" id="abut:Ami103574_13095"/>
<name>A0A858BZ31_9FIRM</name>
<dbReference type="RefSeq" id="WP_163067409.1">
    <property type="nucleotide sequence ID" value="NZ_CP048649.1"/>
</dbReference>
<accession>A0A858BZ31</accession>
<sequence>MKLTFVRHLKLKKYTYESDIYRAEAEYTLGYALKKLTAFNKENEIEYELKQENWWLKVLTYIPFWELILGIGVFPPYKFYHKGIYCGRTRTTLWKSYSIIEMENEIYELYLHSNNYISILKNDVQSALVQKEELTVAERNTYHLNVDESLVEDINLMSLFIAFIDIVFFPQAPEFWLERSDKTIGPDKLYYRTRWKPESERGEESEEEPEKKRRCKLLAWFFNE</sequence>
<gene>
    <name evidence="1" type="ORF">Ami103574_13095</name>
</gene>
<dbReference type="EMBL" id="CP048649">
    <property type="protein sequence ID" value="QIB70170.1"/>
    <property type="molecule type" value="Genomic_DNA"/>
</dbReference>